<evidence type="ECO:0000256" key="6">
    <source>
        <dbReference type="ARBA" id="ARBA00022771"/>
    </source>
</evidence>
<dbReference type="STRING" id="13333.W1PB41"/>
<evidence type="ECO:0000256" key="8">
    <source>
        <dbReference type="ARBA" id="ARBA00022833"/>
    </source>
</evidence>
<comment type="pathway">
    <text evidence="2">Protein modification; protein ubiquitination.</text>
</comment>
<keyword evidence="8" id="KW-0862">Zinc</keyword>
<evidence type="ECO:0000313" key="13">
    <source>
        <dbReference type="Proteomes" id="UP000017836"/>
    </source>
</evidence>
<dbReference type="Gene3D" id="3.30.40.10">
    <property type="entry name" value="Zinc/RING finger domain, C3HC4 (zinc finger)"/>
    <property type="match status" value="1"/>
</dbReference>
<dbReference type="InterPro" id="IPR033326">
    <property type="entry name" value="BAH1"/>
</dbReference>
<dbReference type="GO" id="GO:0061630">
    <property type="term" value="F:ubiquitin protein ligase activity"/>
    <property type="evidence" value="ECO:0007669"/>
    <property type="project" value="UniProtKB-EC"/>
</dbReference>
<dbReference type="UniPathway" id="UPA00143"/>
<keyword evidence="13" id="KW-1185">Reference proteome</keyword>
<dbReference type="PROSITE" id="PS51382">
    <property type="entry name" value="SPX"/>
    <property type="match status" value="1"/>
</dbReference>
<dbReference type="CDD" id="cd14482">
    <property type="entry name" value="SPX_BAH1-like"/>
    <property type="match status" value="1"/>
</dbReference>
<dbReference type="GO" id="GO:0008270">
    <property type="term" value="F:zinc ion binding"/>
    <property type="evidence" value="ECO:0007669"/>
    <property type="project" value="UniProtKB-KW"/>
</dbReference>
<dbReference type="InterPro" id="IPR013083">
    <property type="entry name" value="Znf_RING/FYVE/PHD"/>
</dbReference>
<dbReference type="Gramene" id="ERN04225">
    <property type="protein sequence ID" value="ERN04225"/>
    <property type="gene ID" value="AMTR_s00077p00135610"/>
</dbReference>
<gene>
    <name evidence="12" type="ORF">AMTR_s00077p00135610</name>
</gene>
<evidence type="ECO:0000256" key="3">
    <source>
        <dbReference type="ARBA" id="ARBA00012483"/>
    </source>
</evidence>
<dbReference type="KEGG" id="atr:18432379"/>
<dbReference type="PROSITE" id="PS50089">
    <property type="entry name" value="ZF_RING_2"/>
    <property type="match status" value="1"/>
</dbReference>
<dbReference type="PANTHER" id="PTHR46764:SF2">
    <property type="entry name" value="E3 UBIQUITIN-PROTEIN LIGASE BAH1-LIKE-RELATED"/>
    <property type="match status" value="1"/>
</dbReference>
<keyword evidence="5" id="KW-0479">Metal-binding</keyword>
<dbReference type="CDD" id="cd23127">
    <property type="entry name" value="RING-HC_BAH1-like"/>
    <property type="match status" value="1"/>
</dbReference>
<evidence type="ECO:0000256" key="4">
    <source>
        <dbReference type="ARBA" id="ARBA00022679"/>
    </source>
</evidence>
<feature type="domain" description="SPX" evidence="11">
    <location>
        <begin position="1"/>
        <end position="162"/>
    </location>
</feature>
<dbReference type="AlphaFoldDB" id="W1PB41"/>
<evidence type="ECO:0000259" key="10">
    <source>
        <dbReference type="PROSITE" id="PS50089"/>
    </source>
</evidence>
<dbReference type="EC" id="2.3.2.27" evidence="3"/>
<dbReference type="InterPro" id="IPR017907">
    <property type="entry name" value="Znf_RING_CS"/>
</dbReference>
<protein>
    <recommendedName>
        <fullName evidence="3">RING-type E3 ubiquitin transferase</fullName>
        <ecNumber evidence="3">2.3.2.27</ecNumber>
    </recommendedName>
</protein>
<dbReference type="GO" id="GO:0016567">
    <property type="term" value="P:protein ubiquitination"/>
    <property type="evidence" value="ECO:0007669"/>
    <property type="project" value="UniProtKB-UniPathway"/>
</dbReference>
<evidence type="ECO:0000256" key="9">
    <source>
        <dbReference type="PROSITE-ProRule" id="PRU00175"/>
    </source>
</evidence>
<dbReference type="InterPro" id="IPR004331">
    <property type="entry name" value="SPX_dom"/>
</dbReference>
<dbReference type="PANTHER" id="PTHR46764">
    <property type="entry name" value="E3 UBIQUITIN-PROTEIN LIGASE BAH1"/>
    <property type="match status" value="1"/>
</dbReference>
<sequence length="333" mass="38186">MKFGETFTEYRHGDQERFLDKFSHVEYKRLKKVLKSCRRCHSMQASQDERLEETANGGSSQLCSSDSCPVCDKQFFSELTKEASEIAGCLRSRVRRLLQLHVTNGLRGYVCRLRHCFVDDQEALHQGRILIDYITMNAMAIRKILKKYDKVHCSVNGRNFKIKMQAERLELLQSPWLIELGAFYINSRGLDDGDSNHFCRQFSCDFSGTEPVIKLIISDSVKLEYNLTCAICLDTLFNPYALACGHLFCKGCACAAASVLLFQGPKAALHESKCPVCRASGVYEDSVHMSELDLLIKTRCKEYWKERLHLERAEMVKHSKVFWDSQTKTLLGY</sequence>
<keyword evidence="7" id="KW-0833">Ubl conjugation pathway</keyword>
<evidence type="ECO:0000313" key="12">
    <source>
        <dbReference type="EMBL" id="ERN04225.1"/>
    </source>
</evidence>
<dbReference type="SUPFAM" id="SSF57850">
    <property type="entry name" value="RING/U-box"/>
    <property type="match status" value="1"/>
</dbReference>
<dbReference type="Pfam" id="PF13445">
    <property type="entry name" value="zf-RING_UBOX"/>
    <property type="match status" value="1"/>
</dbReference>
<organism evidence="12 13">
    <name type="scientific">Amborella trichopoda</name>
    <dbReference type="NCBI Taxonomy" id="13333"/>
    <lineage>
        <taxon>Eukaryota</taxon>
        <taxon>Viridiplantae</taxon>
        <taxon>Streptophyta</taxon>
        <taxon>Embryophyta</taxon>
        <taxon>Tracheophyta</taxon>
        <taxon>Spermatophyta</taxon>
        <taxon>Magnoliopsida</taxon>
        <taxon>Amborellales</taxon>
        <taxon>Amborellaceae</taxon>
        <taxon>Amborella</taxon>
    </lineage>
</organism>
<dbReference type="GO" id="GO:0004842">
    <property type="term" value="F:ubiquitin-protein transferase activity"/>
    <property type="evidence" value="ECO:0000318"/>
    <property type="project" value="GO_Central"/>
</dbReference>
<dbReference type="Proteomes" id="UP000017836">
    <property type="component" value="Unassembled WGS sequence"/>
</dbReference>
<dbReference type="HOGENOM" id="CLU_058131_0_0_1"/>
<evidence type="ECO:0000256" key="7">
    <source>
        <dbReference type="ARBA" id="ARBA00022786"/>
    </source>
</evidence>
<name>W1PB41_AMBTC</name>
<evidence type="ECO:0000259" key="11">
    <source>
        <dbReference type="PROSITE" id="PS51382"/>
    </source>
</evidence>
<dbReference type="PROSITE" id="PS00518">
    <property type="entry name" value="ZF_RING_1"/>
    <property type="match status" value="1"/>
</dbReference>
<feature type="domain" description="RING-type" evidence="10">
    <location>
        <begin position="229"/>
        <end position="278"/>
    </location>
</feature>
<dbReference type="InterPro" id="IPR027370">
    <property type="entry name" value="Znf-RING_euk"/>
</dbReference>
<dbReference type="EMBL" id="KI394293">
    <property type="protein sequence ID" value="ERN04225.1"/>
    <property type="molecule type" value="Genomic_DNA"/>
</dbReference>
<evidence type="ECO:0000256" key="2">
    <source>
        <dbReference type="ARBA" id="ARBA00004906"/>
    </source>
</evidence>
<dbReference type="OMA" id="LCQCQSC"/>
<keyword evidence="4" id="KW-0808">Transferase</keyword>
<comment type="catalytic activity">
    <reaction evidence="1">
        <text>S-ubiquitinyl-[E2 ubiquitin-conjugating enzyme]-L-cysteine + [acceptor protein]-L-lysine = [E2 ubiquitin-conjugating enzyme]-L-cysteine + N(6)-ubiquitinyl-[acceptor protein]-L-lysine.</text>
        <dbReference type="EC" id="2.3.2.27"/>
    </reaction>
</comment>
<reference evidence="13" key="1">
    <citation type="journal article" date="2013" name="Science">
        <title>The Amborella genome and the evolution of flowering plants.</title>
        <authorList>
            <consortium name="Amborella Genome Project"/>
        </authorList>
    </citation>
    <scope>NUCLEOTIDE SEQUENCE [LARGE SCALE GENOMIC DNA]</scope>
</reference>
<dbReference type="eggNOG" id="ENOG502QQHB">
    <property type="taxonomic scope" value="Eukaryota"/>
</dbReference>
<dbReference type="SMART" id="SM00184">
    <property type="entry name" value="RING"/>
    <property type="match status" value="1"/>
</dbReference>
<proteinExistence type="predicted"/>
<accession>W1PB41</accession>
<keyword evidence="6 9" id="KW-0863">Zinc-finger</keyword>
<dbReference type="OrthoDB" id="6105938at2759"/>
<dbReference type="InterPro" id="IPR001841">
    <property type="entry name" value="Znf_RING"/>
</dbReference>
<evidence type="ECO:0000256" key="5">
    <source>
        <dbReference type="ARBA" id="ARBA00022723"/>
    </source>
</evidence>
<evidence type="ECO:0000256" key="1">
    <source>
        <dbReference type="ARBA" id="ARBA00000900"/>
    </source>
</evidence>